<accession>A0A397IP18</accession>
<evidence type="ECO:0000313" key="2">
    <source>
        <dbReference type="Proteomes" id="UP000266861"/>
    </source>
</evidence>
<sequence length="101" mass="11685">MKESLKESQENMRNIVEQRVSSAENKFLCLIVVGIIAGGTKSWCNQAYEMNILPNCTRNGVMKSRSVWTIEGRNVVRPQNLERDWSALSYLSHMRINVMYM</sequence>
<organism evidence="1 2">
    <name type="scientific">Diversispora epigaea</name>
    <dbReference type="NCBI Taxonomy" id="1348612"/>
    <lineage>
        <taxon>Eukaryota</taxon>
        <taxon>Fungi</taxon>
        <taxon>Fungi incertae sedis</taxon>
        <taxon>Mucoromycota</taxon>
        <taxon>Glomeromycotina</taxon>
        <taxon>Glomeromycetes</taxon>
        <taxon>Diversisporales</taxon>
        <taxon>Diversisporaceae</taxon>
        <taxon>Diversispora</taxon>
    </lineage>
</organism>
<reference evidence="1 2" key="1">
    <citation type="submission" date="2018-08" db="EMBL/GenBank/DDBJ databases">
        <title>Genome and evolution of the arbuscular mycorrhizal fungus Diversispora epigaea (formerly Glomus versiforme) and its bacterial endosymbionts.</title>
        <authorList>
            <person name="Sun X."/>
            <person name="Fei Z."/>
            <person name="Harrison M."/>
        </authorList>
    </citation>
    <scope>NUCLEOTIDE SEQUENCE [LARGE SCALE GENOMIC DNA]</scope>
    <source>
        <strain evidence="1 2">IT104</strain>
    </source>
</reference>
<protein>
    <submittedName>
        <fullName evidence="1">Uncharacterized protein</fullName>
    </submittedName>
</protein>
<name>A0A397IP18_9GLOM</name>
<keyword evidence="2" id="KW-1185">Reference proteome</keyword>
<proteinExistence type="predicted"/>
<comment type="caution">
    <text evidence="1">The sequence shown here is derived from an EMBL/GenBank/DDBJ whole genome shotgun (WGS) entry which is preliminary data.</text>
</comment>
<evidence type="ECO:0000313" key="1">
    <source>
        <dbReference type="EMBL" id="RHZ76717.1"/>
    </source>
</evidence>
<dbReference type="EMBL" id="PQFF01000182">
    <property type="protein sequence ID" value="RHZ76717.1"/>
    <property type="molecule type" value="Genomic_DNA"/>
</dbReference>
<dbReference type="AlphaFoldDB" id="A0A397IP18"/>
<gene>
    <name evidence="1" type="ORF">Glove_194g63</name>
</gene>
<dbReference type="Proteomes" id="UP000266861">
    <property type="component" value="Unassembled WGS sequence"/>
</dbReference>